<reference evidence="1" key="2">
    <citation type="submission" date="2015-03" db="UniProtKB">
        <authorList>
            <consortium name="EnsemblPlants"/>
        </authorList>
    </citation>
    <scope>IDENTIFICATION</scope>
</reference>
<proteinExistence type="predicted"/>
<dbReference type="HOGENOM" id="CLU_2726170_0_0_1"/>
<keyword evidence="2" id="KW-1185">Reference proteome</keyword>
<reference evidence="1" key="1">
    <citation type="journal article" date="2009" name="Rice">
        <title>De Novo Next Generation Sequencing of Plant Genomes.</title>
        <authorList>
            <person name="Rounsley S."/>
            <person name="Marri P.R."/>
            <person name="Yu Y."/>
            <person name="He R."/>
            <person name="Sisneros N."/>
            <person name="Goicoechea J.L."/>
            <person name="Lee S.J."/>
            <person name="Angelova A."/>
            <person name="Kudrna D."/>
            <person name="Luo M."/>
            <person name="Affourtit J."/>
            <person name="Desany B."/>
            <person name="Knight J."/>
            <person name="Niazi F."/>
            <person name="Egholm M."/>
            <person name="Wing R.A."/>
        </authorList>
    </citation>
    <scope>NUCLEOTIDE SEQUENCE [LARGE SCALE GENOMIC DNA]</scope>
    <source>
        <strain evidence="1">cv. IRGC 105608</strain>
    </source>
</reference>
<dbReference type="EnsemblPlants" id="OBART06G08900.1">
    <property type="protein sequence ID" value="OBART06G08900.1"/>
    <property type="gene ID" value="OBART06G08900"/>
</dbReference>
<dbReference type="Proteomes" id="UP000026960">
    <property type="component" value="Chromosome 6"/>
</dbReference>
<name>A0A0D3GEQ3_9ORYZ</name>
<organism evidence="1">
    <name type="scientific">Oryza barthii</name>
    <dbReference type="NCBI Taxonomy" id="65489"/>
    <lineage>
        <taxon>Eukaryota</taxon>
        <taxon>Viridiplantae</taxon>
        <taxon>Streptophyta</taxon>
        <taxon>Embryophyta</taxon>
        <taxon>Tracheophyta</taxon>
        <taxon>Spermatophyta</taxon>
        <taxon>Magnoliopsida</taxon>
        <taxon>Liliopsida</taxon>
        <taxon>Poales</taxon>
        <taxon>Poaceae</taxon>
        <taxon>BOP clade</taxon>
        <taxon>Oryzoideae</taxon>
        <taxon>Oryzeae</taxon>
        <taxon>Oryzinae</taxon>
        <taxon>Oryza</taxon>
    </lineage>
</organism>
<accession>A0A0D3GEQ3</accession>
<protein>
    <submittedName>
        <fullName evidence="1">Uncharacterized protein</fullName>
    </submittedName>
</protein>
<dbReference type="PaxDb" id="65489-OBART06G08900.1"/>
<sequence>MNEYVRNSRVQRWYLCTVVLCLIPRAGGKFMSSRAIVIFTEVQSCSRLSGIRTHYGILSPFEILAEAGSSII</sequence>
<dbReference type="AlphaFoldDB" id="A0A0D3GEQ3"/>
<evidence type="ECO:0000313" key="1">
    <source>
        <dbReference type="EnsemblPlants" id="OBART06G08900.1"/>
    </source>
</evidence>
<evidence type="ECO:0000313" key="2">
    <source>
        <dbReference type="Proteomes" id="UP000026960"/>
    </source>
</evidence>
<dbReference type="Gramene" id="OBART06G08900.1">
    <property type="protein sequence ID" value="OBART06G08900.1"/>
    <property type="gene ID" value="OBART06G08900"/>
</dbReference>